<dbReference type="InterPro" id="IPR040673">
    <property type="entry name" value="CCDC81_HU_dom_2"/>
</dbReference>
<dbReference type="Pfam" id="PF18289">
    <property type="entry name" value="HU-CCDC81_euk_2"/>
    <property type="match status" value="1"/>
</dbReference>
<dbReference type="EMBL" id="GL983711">
    <property type="protein sequence ID" value="EGR32336.1"/>
    <property type="molecule type" value="Genomic_DNA"/>
</dbReference>
<evidence type="ECO:0000259" key="1">
    <source>
        <dbReference type="Pfam" id="PF14908"/>
    </source>
</evidence>
<reference evidence="3 4" key="1">
    <citation type="submission" date="2011-07" db="EMBL/GenBank/DDBJ databases">
        <authorList>
            <person name="Coyne R."/>
            <person name="Brami D."/>
            <person name="Johnson J."/>
            <person name="Hostetler J."/>
            <person name="Hannick L."/>
            <person name="Clark T."/>
            <person name="Cassidy-Hanley D."/>
            <person name="Inman J."/>
        </authorList>
    </citation>
    <scope>NUCLEOTIDE SEQUENCE [LARGE SCALE GENOMIC DNA]</scope>
    <source>
        <strain evidence="3 4">G5</strain>
    </source>
</reference>
<keyword evidence="4" id="KW-1185">Reference proteome</keyword>
<dbReference type="eggNOG" id="ENOG502SK6N">
    <property type="taxonomic scope" value="Eukaryota"/>
</dbReference>
<dbReference type="Pfam" id="PF14908">
    <property type="entry name" value="HU-CCDC81_euk_1"/>
    <property type="match status" value="1"/>
</dbReference>
<dbReference type="InterPro" id="IPR028034">
    <property type="entry name" value="HU-CCDC81"/>
</dbReference>
<evidence type="ECO:0008006" key="5">
    <source>
        <dbReference type="Google" id="ProtNLM"/>
    </source>
</evidence>
<feature type="non-terminal residue" evidence="3">
    <location>
        <position position="243"/>
    </location>
</feature>
<dbReference type="InParanoid" id="G0QR18"/>
<name>G0QR18_ICHMU</name>
<dbReference type="OMA" id="NFWKNEK"/>
<feature type="domain" description="CCDC81 HU" evidence="1">
    <location>
        <begin position="18"/>
        <end position="124"/>
    </location>
</feature>
<dbReference type="RefSeq" id="XP_004035822.1">
    <property type="nucleotide sequence ID" value="XM_004035774.1"/>
</dbReference>
<organism evidence="3 4">
    <name type="scientific">Ichthyophthirius multifiliis</name>
    <name type="common">White spot disease agent</name>
    <name type="synonym">Ich</name>
    <dbReference type="NCBI Taxonomy" id="5932"/>
    <lineage>
        <taxon>Eukaryota</taxon>
        <taxon>Sar</taxon>
        <taxon>Alveolata</taxon>
        <taxon>Ciliophora</taxon>
        <taxon>Intramacronucleata</taxon>
        <taxon>Oligohymenophorea</taxon>
        <taxon>Hymenostomatida</taxon>
        <taxon>Ophryoglenina</taxon>
        <taxon>Ichthyophthirius</taxon>
    </lineage>
</organism>
<evidence type="ECO:0000313" key="4">
    <source>
        <dbReference type="Proteomes" id="UP000008983"/>
    </source>
</evidence>
<accession>G0QR18</accession>
<dbReference type="GeneID" id="14908497"/>
<dbReference type="Proteomes" id="UP000008983">
    <property type="component" value="Unassembled WGS sequence"/>
</dbReference>
<dbReference type="OrthoDB" id="414368at2759"/>
<evidence type="ECO:0000313" key="3">
    <source>
        <dbReference type="EMBL" id="EGR32336.1"/>
    </source>
</evidence>
<evidence type="ECO:0000259" key="2">
    <source>
        <dbReference type="Pfam" id="PF18289"/>
    </source>
</evidence>
<dbReference type="AlphaFoldDB" id="G0QR18"/>
<protein>
    <recommendedName>
        <fullName evidence="5">CCDC81 HU domain-containing protein</fullName>
    </recommendedName>
</protein>
<feature type="domain" description="CCDC81 HU" evidence="2">
    <location>
        <begin position="146"/>
        <end position="217"/>
    </location>
</feature>
<sequence length="243" mass="28543">MNFETIFDFILKKPIDYPGKHQNQQNRTNPDLKPLNLMDQFKIIFKALKVYIYERMLEGNSLNLHNFGIFGFEICQDTSRPTIHSNLCEIAKDFQNNISDRLHKHRMRPFFAPDKNLKNALVRYPGKEEIQDSNSQYSVFQQGNNVKFCNASIIAQACHFDKELVQNSLNAFNQALIDVVIKKFDVLLDFDFVVIKIKNRDIKYSFNLDFQNILNTKIFDFENLQLQLLNFGKLHNNNKKIKA</sequence>
<gene>
    <name evidence="3" type="ORF">IMG5_087370</name>
</gene>
<proteinExistence type="predicted"/>